<sequence>MNTVPLKPQRLLSLDVFRGMTIVLMIFVNGQAAIDPYPIFEHVDWNGCTLADLVFPFFLFIVGLTSVISLKNQMERKAKTSLYSAIIERSVVLFLLGLFLNVFPHPIEFDSIRIYGILQRIAVCYLISAFIYLNTSIKTQFFIFLVLLLGYWIIMTQVPVPGYGANQLTKDGSWVSYFDQLFFSASHLYEKTYDPEGFLSTFTSIATTLSGVLAGSLLINPCNQFKKFYLLAGVGLLFLLLGWLWNMSFPINKNLWTSSYVLWTSGLALLAFAFCYLLIDRLGVKKWSVFFKIFGMNALFAFVFHVLLLKLQYAFKITTPDGSKMALISYLKDYFFGGFSNHNAALLYSMCFLFLNFLVVLILYKRNVFIRI</sequence>
<dbReference type="Proteomes" id="UP000254631">
    <property type="component" value="Unassembled WGS sequence"/>
</dbReference>
<reference evidence="2 3" key="1">
    <citation type="submission" date="2018-06" db="EMBL/GenBank/DDBJ databases">
        <authorList>
            <consortium name="Pathogen Informatics"/>
            <person name="Doyle S."/>
        </authorList>
    </citation>
    <scope>NUCLEOTIDE SEQUENCE [LARGE SCALE GENOMIC DNA]</scope>
    <source>
        <strain evidence="2 3">NCTC12000</strain>
    </source>
</reference>
<accession>A0A378K4F5</accession>
<protein>
    <submittedName>
        <fullName evidence="2">Heparan-alpha-glucosaminide N-acetyltransferase</fullName>
    </submittedName>
</protein>
<keyword evidence="2" id="KW-0808">Transferase</keyword>
<dbReference type="PANTHER" id="PTHR31061:SF24">
    <property type="entry name" value="LD22376P"/>
    <property type="match status" value="1"/>
</dbReference>
<dbReference type="RefSeq" id="WP_014844063.1">
    <property type="nucleotide sequence ID" value="NZ_BBUG01000025.1"/>
</dbReference>
<dbReference type="GO" id="GO:0016740">
    <property type="term" value="F:transferase activity"/>
    <property type="evidence" value="ECO:0007669"/>
    <property type="project" value="UniProtKB-KW"/>
</dbReference>
<gene>
    <name evidence="2" type="ORF">NCTC12000_01793</name>
</gene>
<evidence type="ECO:0000313" key="3">
    <source>
        <dbReference type="Proteomes" id="UP000254631"/>
    </source>
</evidence>
<evidence type="ECO:0000259" key="1">
    <source>
        <dbReference type="Pfam" id="PF07786"/>
    </source>
</evidence>
<dbReference type="InterPro" id="IPR012429">
    <property type="entry name" value="HGSNAT_cat"/>
</dbReference>
<dbReference type="AlphaFoldDB" id="A0A378K4F5"/>
<dbReference type="Pfam" id="PF07786">
    <property type="entry name" value="HGSNAT_cat"/>
    <property type="match status" value="1"/>
</dbReference>
<dbReference type="EMBL" id="UGOL01000001">
    <property type="protein sequence ID" value="STX79798.1"/>
    <property type="molecule type" value="Genomic_DNA"/>
</dbReference>
<name>A0A378K4F5_LEGPN</name>
<evidence type="ECO:0000313" key="2">
    <source>
        <dbReference type="EMBL" id="STX79798.1"/>
    </source>
</evidence>
<feature type="domain" description="Heparan-alpha-glucosaminide N-acetyltransferase catalytic" evidence="1">
    <location>
        <begin position="10"/>
        <end position="221"/>
    </location>
</feature>
<proteinExistence type="predicted"/>
<dbReference type="PANTHER" id="PTHR31061">
    <property type="entry name" value="LD22376P"/>
    <property type="match status" value="1"/>
</dbReference>
<organism evidence="2 3">
    <name type="scientific">Legionella pneumophila</name>
    <dbReference type="NCBI Taxonomy" id="446"/>
    <lineage>
        <taxon>Bacteria</taxon>
        <taxon>Pseudomonadati</taxon>
        <taxon>Pseudomonadota</taxon>
        <taxon>Gammaproteobacteria</taxon>
        <taxon>Legionellales</taxon>
        <taxon>Legionellaceae</taxon>
        <taxon>Legionella</taxon>
    </lineage>
</organism>